<dbReference type="InterPro" id="IPR001851">
    <property type="entry name" value="ABC_transp_permease"/>
</dbReference>
<keyword evidence="2" id="KW-0813">Transport</keyword>
<protein>
    <submittedName>
        <fullName evidence="11">Branched-chain amino acid transport system permease protein</fullName>
    </submittedName>
</protein>
<comment type="similarity">
    <text evidence="9">Belongs to the binding-protein-dependent transport system permease family. LivHM subfamily.</text>
</comment>
<keyword evidence="5 10" id="KW-0812">Transmembrane</keyword>
<accession>A0ABU2BSI7</accession>
<dbReference type="Proteomes" id="UP001183648">
    <property type="component" value="Unassembled WGS sequence"/>
</dbReference>
<keyword evidence="3" id="KW-1003">Cell membrane</keyword>
<evidence type="ECO:0000256" key="4">
    <source>
        <dbReference type="ARBA" id="ARBA00022519"/>
    </source>
</evidence>
<evidence type="ECO:0000256" key="10">
    <source>
        <dbReference type="SAM" id="Phobius"/>
    </source>
</evidence>
<feature type="transmembrane region" description="Helical" evidence="10">
    <location>
        <begin position="110"/>
        <end position="128"/>
    </location>
</feature>
<keyword evidence="6" id="KW-0029">Amino-acid transport</keyword>
<evidence type="ECO:0000256" key="3">
    <source>
        <dbReference type="ARBA" id="ARBA00022475"/>
    </source>
</evidence>
<dbReference type="PANTHER" id="PTHR11795">
    <property type="entry name" value="BRANCHED-CHAIN AMINO ACID TRANSPORT SYSTEM PERMEASE PROTEIN LIVH"/>
    <property type="match status" value="1"/>
</dbReference>
<evidence type="ECO:0000256" key="1">
    <source>
        <dbReference type="ARBA" id="ARBA00004651"/>
    </source>
</evidence>
<evidence type="ECO:0000256" key="8">
    <source>
        <dbReference type="ARBA" id="ARBA00023136"/>
    </source>
</evidence>
<comment type="caution">
    <text evidence="11">The sequence shown here is derived from an EMBL/GenBank/DDBJ whole genome shotgun (WGS) entry which is preliminary data.</text>
</comment>
<dbReference type="InterPro" id="IPR052157">
    <property type="entry name" value="BCAA_transport_permease"/>
</dbReference>
<comment type="subcellular location">
    <subcellularLocation>
        <location evidence="1">Cell membrane</location>
        <topology evidence="1">Multi-pass membrane protein</topology>
    </subcellularLocation>
</comment>
<keyword evidence="4" id="KW-0997">Cell inner membrane</keyword>
<evidence type="ECO:0000256" key="7">
    <source>
        <dbReference type="ARBA" id="ARBA00022989"/>
    </source>
</evidence>
<feature type="transmembrane region" description="Helical" evidence="10">
    <location>
        <begin position="231"/>
        <end position="252"/>
    </location>
</feature>
<sequence length="333" mass="35314">MNFQFLFDNFIGLTVTGLAFGAIYALVALGYTMVYGVLQLINFAHSEVFMYGTFAVAWVFVFFHGTVASTESLGASLGLLSVALVAAMLVSAAIALLLERVAYRPLLTRNAPRLMALISAIGASFVLAEAMGLRNRFAAWVGLDDDLDNYVAKARDVYPNPVTIQPQGLFTVGGYTVKDVDLLVIVAALLMMVALDQFVRRTRFGRGIRAVAQDPESAALMGVNSTRVVQVTFLIGGLMAGAAATFYMLKIGATRQNAGFILGVKAFTAAVLGGIGNLRGALLGGLLLGVVENYGAAIFGTDWKDVVSFVLLILILLVRPSGLLGESLGKARA</sequence>
<feature type="transmembrane region" description="Helical" evidence="10">
    <location>
        <begin position="73"/>
        <end position="98"/>
    </location>
</feature>
<name>A0ABU2BSI7_9ACTN</name>
<dbReference type="EMBL" id="JAVDYG010000001">
    <property type="protein sequence ID" value="MDR7361226.1"/>
    <property type="molecule type" value="Genomic_DNA"/>
</dbReference>
<keyword evidence="12" id="KW-1185">Reference proteome</keyword>
<dbReference type="CDD" id="cd06582">
    <property type="entry name" value="TM_PBP1_LivH_like"/>
    <property type="match status" value="1"/>
</dbReference>
<gene>
    <name evidence="11" type="ORF">J2S63_000779</name>
</gene>
<evidence type="ECO:0000256" key="6">
    <source>
        <dbReference type="ARBA" id="ARBA00022970"/>
    </source>
</evidence>
<feature type="transmembrane region" description="Helical" evidence="10">
    <location>
        <begin position="48"/>
        <end position="67"/>
    </location>
</feature>
<keyword evidence="7 10" id="KW-1133">Transmembrane helix</keyword>
<evidence type="ECO:0000256" key="9">
    <source>
        <dbReference type="ARBA" id="ARBA00037998"/>
    </source>
</evidence>
<evidence type="ECO:0000256" key="5">
    <source>
        <dbReference type="ARBA" id="ARBA00022692"/>
    </source>
</evidence>
<feature type="transmembrane region" description="Helical" evidence="10">
    <location>
        <begin position="12"/>
        <end position="36"/>
    </location>
</feature>
<evidence type="ECO:0000313" key="11">
    <source>
        <dbReference type="EMBL" id="MDR7361226.1"/>
    </source>
</evidence>
<reference evidence="11 12" key="1">
    <citation type="submission" date="2023-07" db="EMBL/GenBank/DDBJ databases">
        <title>Sequencing the genomes of 1000 actinobacteria strains.</title>
        <authorList>
            <person name="Klenk H.-P."/>
        </authorList>
    </citation>
    <scope>NUCLEOTIDE SEQUENCE [LARGE SCALE GENOMIC DNA]</scope>
    <source>
        <strain evidence="11 12">DSM 19426</strain>
    </source>
</reference>
<keyword evidence="8 10" id="KW-0472">Membrane</keyword>
<dbReference type="Pfam" id="PF02653">
    <property type="entry name" value="BPD_transp_2"/>
    <property type="match status" value="1"/>
</dbReference>
<dbReference type="RefSeq" id="WP_310298867.1">
    <property type="nucleotide sequence ID" value="NZ_BAAAPS010000014.1"/>
</dbReference>
<proteinExistence type="inferred from homology"/>
<evidence type="ECO:0000256" key="2">
    <source>
        <dbReference type="ARBA" id="ARBA00022448"/>
    </source>
</evidence>
<organism evidence="11 12">
    <name type="scientific">Nocardioides marmoribigeumensis</name>
    <dbReference type="NCBI Taxonomy" id="433649"/>
    <lineage>
        <taxon>Bacteria</taxon>
        <taxon>Bacillati</taxon>
        <taxon>Actinomycetota</taxon>
        <taxon>Actinomycetes</taxon>
        <taxon>Propionibacteriales</taxon>
        <taxon>Nocardioidaceae</taxon>
        <taxon>Nocardioides</taxon>
    </lineage>
</organism>
<dbReference type="PANTHER" id="PTHR11795:SF371">
    <property type="entry name" value="HIGH-AFFINITY BRANCHED-CHAIN AMINO ACID TRANSPORT SYSTEM PERMEASE PROTEIN LIVH"/>
    <property type="match status" value="1"/>
</dbReference>
<feature type="transmembrane region" description="Helical" evidence="10">
    <location>
        <begin position="306"/>
        <end position="325"/>
    </location>
</feature>
<evidence type="ECO:0000313" key="12">
    <source>
        <dbReference type="Proteomes" id="UP001183648"/>
    </source>
</evidence>